<dbReference type="InterPro" id="IPR046513">
    <property type="entry name" value="DUF6691"/>
</dbReference>
<proteinExistence type="predicted"/>
<dbReference type="EMBL" id="SMLH01000006">
    <property type="protein sequence ID" value="TDE28531.1"/>
    <property type="molecule type" value="Genomic_DNA"/>
</dbReference>
<feature type="transmembrane region" description="Helical" evidence="1">
    <location>
        <begin position="83"/>
        <end position="106"/>
    </location>
</feature>
<dbReference type="Proteomes" id="UP000294685">
    <property type="component" value="Unassembled WGS sequence"/>
</dbReference>
<keyword evidence="1" id="KW-0812">Transmembrane</keyword>
<keyword evidence="1" id="KW-0472">Membrane</keyword>
<organism evidence="2 3">
    <name type="scientific">Flavobacterium ranwuense</name>
    <dbReference type="NCBI Taxonomy" id="2541725"/>
    <lineage>
        <taxon>Bacteria</taxon>
        <taxon>Pseudomonadati</taxon>
        <taxon>Bacteroidota</taxon>
        <taxon>Flavobacteriia</taxon>
        <taxon>Flavobacteriales</taxon>
        <taxon>Flavobacteriaceae</taxon>
        <taxon>Flavobacterium</taxon>
    </lineage>
</organism>
<evidence type="ECO:0000256" key="1">
    <source>
        <dbReference type="SAM" id="Phobius"/>
    </source>
</evidence>
<protein>
    <submittedName>
        <fullName evidence="2">YeeE/YedE family protein</fullName>
    </submittedName>
</protein>
<reference evidence="2 3" key="1">
    <citation type="submission" date="2019-03" db="EMBL/GenBank/DDBJ databases">
        <title>Novel species of Flavobacterium.</title>
        <authorList>
            <person name="Liu Q."/>
            <person name="Xin Y.-H."/>
        </authorList>
    </citation>
    <scope>NUCLEOTIDE SEQUENCE [LARGE SCALE GENOMIC DNA]</scope>
    <source>
        <strain evidence="2 3">LB2P22</strain>
    </source>
</reference>
<feature type="transmembrane region" description="Helical" evidence="1">
    <location>
        <begin position="112"/>
        <end position="132"/>
    </location>
</feature>
<gene>
    <name evidence="2" type="ORF">E0I61_11630</name>
</gene>
<sequence>MKNTVKYLLVGFVFGIVLTKSEAVSWYRIYEMFQFQSFHMYGIIAVAILTGVIGIQIIKRNNIKDIKGESIGIPDKEKGSARYWIGGLFFGLGWALVGSCPGPIFILLGAGFWTVLIVLFGALLGTYLYGLLKNKLPH</sequence>
<name>A0ABY2DSG8_9FLAO</name>
<feature type="transmembrane region" description="Helical" evidence="1">
    <location>
        <begin position="39"/>
        <end position="58"/>
    </location>
</feature>
<comment type="caution">
    <text evidence="2">The sequence shown here is derived from an EMBL/GenBank/DDBJ whole genome shotgun (WGS) entry which is preliminary data.</text>
</comment>
<evidence type="ECO:0000313" key="3">
    <source>
        <dbReference type="Proteomes" id="UP000294685"/>
    </source>
</evidence>
<dbReference type="Pfam" id="PF20398">
    <property type="entry name" value="DUF6691"/>
    <property type="match status" value="1"/>
</dbReference>
<keyword evidence="1" id="KW-1133">Transmembrane helix</keyword>
<dbReference type="RefSeq" id="WP_132071592.1">
    <property type="nucleotide sequence ID" value="NZ_SMLH01000006.1"/>
</dbReference>
<evidence type="ECO:0000313" key="2">
    <source>
        <dbReference type="EMBL" id="TDE28531.1"/>
    </source>
</evidence>
<accession>A0ABY2DSG8</accession>
<keyword evidence="3" id="KW-1185">Reference proteome</keyword>